<organism evidence="2 3">
    <name type="scientific">Caldovatus sediminis</name>
    <dbReference type="NCBI Taxonomy" id="2041189"/>
    <lineage>
        <taxon>Bacteria</taxon>
        <taxon>Pseudomonadati</taxon>
        <taxon>Pseudomonadota</taxon>
        <taxon>Alphaproteobacteria</taxon>
        <taxon>Acetobacterales</taxon>
        <taxon>Roseomonadaceae</taxon>
        <taxon>Caldovatus</taxon>
    </lineage>
</organism>
<sequence>MGSGRHQTRKPRPDGAVAALRRIARGAGGGGAAGPWETPEQARRHGGAIRCGAAEDDPARPGGPAAEGSGAVVQLRSLPGRAAPVRSRAPGARGFMPCWRAPRSPG</sequence>
<feature type="region of interest" description="Disordered" evidence="1">
    <location>
        <begin position="24"/>
        <end position="106"/>
    </location>
</feature>
<name>A0A8J3ECK3_9PROT</name>
<protein>
    <submittedName>
        <fullName evidence="2">Uncharacterized protein</fullName>
    </submittedName>
</protein>
<reference evidence="2 3" key="1">
    <citation type="journal article" date="2014" name="Int. J. Syst. Evol. Microbiol.">
        <title>Complete genome sequence of Corynebacterium casei LMG S-19264T (=DSM 44701T), isolated from a smear-ripened cheese.</title>
        <authorList>
            <consortium name="US DOE Joint Genome Institute (JGI-PGF)"/>
            <person name="Walter F."/>
            <person name="Albersmeier A."/>
            <person name="Kalinowski J."/>
            <person name="Ruckert C."/>
        </authorList>
    </citation>
    <scope>NUCLEOTIDE SEQUENCE [LARGE SCALE GENOMIC DNA]</scope>
    <source>
        <strain evidence="2 3">CGMCC 1.16330</strain>
    </source>
</reference>
<dbReference type="Proteomes" id="UP000597507">
    <property type="component" value="Unassembled WGS sequence"/>
</dbReference>
<dbReference type="AlphaFoldDB" id="A0A8J3ECK3"/>
<evidence type="ECO:0000313" key="2">
    <source>
        <dbReference type="EMBL" id="GGG47287.1"/>
    </source>
</evidence>
<evidence type="ECO:0000256" key="1">
    <source>
        <dbReference type="SAM" id="MobiDB-lite"/>
    </source>
</evidence>
<accession>A0A8J3ECK3</accession>
<evidence type="ECO:0000313" key="3">
    <source>
        <dbReference type="Proteomes" id="UP000597507"/>
    </source>
</evidence>
<dbReference type="EMBL" id="BMKS01000016">
    <property type="protein sequence ID" value="GGG47287.1"/>
    <property type="molecule type" value="Genomic_DNA"/>
</dbReference>
<keyword evidence="3" id="KW-1185">Reference proteome</keyword>
<proteinExistence type="predicted"/>
<gene>
    <name evidence="2" type="ORF">GCM10010964_38310</name>
</gene>
<comment type="caution">
    <text evidence="2">The sequence shown here is derived from an EMBL/GenBank/DDBJ whole genome shotgun (WGS) entry which is preliminary data.</text>
</comment>